<dbReference type="PANTHER" id="PTHR43441">
    <property type="entry name" value="RIBOSOMAL-PROTEIN-SERINE ACETYLTRANSFERASE"/>
    <property type="match status" value="1"/>
</dbReference>
<dbReference type="GO" id="GO:0016740">
    <property type="term" value="F:transferase activity"/>
    <property type="evidence" value="ECO:0007669"/>
    <property type="project" value="UniProtKB-KW"/>
</dbReference>
<reference evidence="2" key="1">
    <citation type="submission" date="2023-06" db="EMBL/GenBank/DDBJ databases">
        <title>MT1 and MT2 Draft Genomes of Novel Species.</title>
        <authorList>
            <person name="Venkateswaran K."/>
        </authorList>
    </citation>
    <scope>NUCLEOTIDE SEQUENCE</scope>
    <source>
        <strain evidence="2">F6_8S_P_1B</strain>
    </source>
</reference>
<name>A0ABT8K9G6_9MICO</name>
<dbReference type="Pfam" id="PF13302">
    <property type="entry name" value="Acetyltransf_3"/>
    <property type="match status" value="1"/>
</dbReference>
<evidence type="ECO:0000313" key="2">
    <source>
        <dbReference type="EMBL" id="MDN4613633.1"/>
    </source>
</evidence>
<proteinExistence type="predicted"/>
<gene>
    <name evidence="2" type="ORF">P5G50_04120</name>
</gene>
<feature type="domain" description="N-acetyltransferase" evidence="1">
    <location>
        <begin position="31"/>
        <end position="177"/>
    </location>
</feature>
<dbReference type="PANTHER" id="PTHR43441:SF11">
    <property type="entry name" value="RIBOSOMAL-PROTEIN-SERINE ACETYLTRANSFERASE"/>
    <property type="match status" value="1"/>
</dbReference>
<dbReference type="Proteomes" id="UP001174208">
    <property type="component" value="Unassembled WGS sequence"/>
</dbReference>
<keyword evidence="3" id="KW-1185">Reference proteome</keyword>
<dbReference type="InterPro" id="IPR051908">
    <property type="entry name" value="Ribosomal_N-acetyltransferase"/>
</dbReference>
<dbReference type="Gene3D" id="3.40.630.30">
    <property type="match status" value="1"/>
</dbReference>
<evidence type="ECO:0000313" key="3">
    <source>
        <dbReference type="Proteomes" id="UP001174208"/>
    </source>
</evidence>
<organism evidence="2 3">
    <name type="scientific">Leifsonia williamsii</name>
    <dbReference type="NCBI Taxonomy" id="3035919"/>
    <lineage>
        <taxon>Bacteria</taxon>
        <taxon>Bacillati</taxon>
        <taxon>Actinomycetota</taxon>
        <taxon>Actinomycetes</taxon>
        <taxon>Micrococcales</taxon>
        <taxon>Microbacteriaceae</taxon>
        <taxon>Leifsonia</taxon>
    </lineage>
</organism>
<dbReference type="InterPro" id="IPR000182">
    <property type="entry name" value="GNAT_dom"/>
</dbReference>
<accession>A0ABT8K9G6</accession>
<dbReference type="InterPro" id="IPR016181">
    <property type="entry name" value="Acyl_CoA_acyltransferase"/>
</dbReference>
<comment type="caution">
    <text evidence="2">The sequence shown here is derived from an EMBL/GenBank/DDBJ whole genome shotgun (WGS) entry which is preliminary data.</text>
</comment>
<sequence length="209" mass="23651">MSDEAAIPTRTAEPHAATGLPCAAEELRTERLCLRPLNTGELDEAQSYQRARDVVRYLHWEVHDHEESAKRLRKRLAMNGLHQDGDGIVYAVELLDADGGHTRVIGHMSMFLKSAQWAQVELGWVFHPAIHGRGYATEATKRLLQLAFDGLGAHRVFAQLDARNEASARLCEIVGMHQEALLREREIKDDRWVDTAIYSLLEDEFRSAQ</sequence>
<dbReference type="EMBL" id="JAROCF010000001">
    <property type="protein sequence ID" value="MDN4613633.1"/>
    <property type="molecule type" value="Genomic_DNA"/>
</dbReference>
<evidence type="ECO:0000259" key="1">
    <source>
        <dbReference type="Pfam" id="PF13302"/>
    </source>
</evidence>
<dbReference type="SUPFAM" id="SSF55729">
    <property type="entry name" value="Acyl-CoA N-acyltransferases (Nat)"/>
    <property type="match status" value="1"/>
</dbReference>
<dbReference type="EC" id="2.-.-.-" evidence="2"/>
<keyword evidence="2" id="KW-0808">Transferase</keyword>
<dbReference type="RefSeq" id="WP_301211868.1">
    <property type="nucleotide sequence ID" value="NZ_JAROCF010000001.1"/>
</dbReference>
<protein>
    <submittedName>
        <fullName evidence="2">GNAT family protein</fullName>
        <ecNumber evidence="2">2.-.-.-</ecNumber>
    </submittedName>
</protein>